<dbReference type="Proteomes" id="UP001163321">
    <property type="component" value="Chromosome 6"/>
</dbReference>
<dbReference type="EMBL" id="CM047585">
    <property type="protein sequence ID" value="KAI9910064.1"/>
    <property type="molecule type" value="Genomic_DNA"/>
</dbReference>
<comment type="caution">
    <text evidence="1">The sequence shown here is derived from an EMBL/GenBank/DDBJ whole genome shotgun (WGS) entry which is preliminary data.</text>
</comment>
<evidence type="ECO:0000313" key="1">
    <source>
        <dbReference type="EMBL" id="KAI9910064.1"/>
    </source>
</evidence>
<accession>A0ACC0VU98</accession>
<evidence type="ECO:0000313" key="2">
    <source>
        <dbReference type="Proteomes" id="UP001163321"/>
    </source>
</evidence>
<gene>
    <name evidence="1" type="ORF">PsorP6_010458</name>
</gene>
<reference evidence="1 2" key="1">
    <citation type="journal article" date="2022" name="bioRxiv">
        <title>The genome of the oomycete Peronosclerospora sorghi, a cosmopolitan pathogen of maize and sorghum, is inflated with dispersed pseudogenes.</title>
        <authorList>
            <person name="Fletcher K."/>
            <person name="Martin F."/>
            <person name="Isakeit T."/>
            <person name="Cavanaugh K."/>
            <person name="Magill C."/>
            <person name="Michelmore R."/>
        </authorList>
    </citation>
    <scope>NUCLEOTIDE SEQUENCE [LARGE SCALE GENOMIC DNA]</scope>
    <source>
        <strain evidence="1">P6</strain>
    </source>
</reference>
<proteinExistence type="predicted"/>
<sequence>MVRSIERSVVALCSKLNLFNFGVPSAAFQILLHSDAKRANVKLPPLDETKRGIHSKELPLLRADETIRGVLIVTVADGKTLEHAGLTLELVGRIEVPVDRSASDEFLTIRREVQASGDVIEGENRFAFEFADVAKPHESYYGRSVTLRYFLRATLARGTYASSVAQEQDICVQQIVAPRPGDRSIKMEVGIEECLHIEFEYDKSTYHLKDVVVGNVLFQLVRIKLKQMELAIVRRESLGSGTKRHIESDTVAKFEIMDGAPVKGERVPVRFHLAPYALTPTYDKVHGHFSVHYFLHLVLVDEEDRRYFKQQEVTLWRKTIE</sequence>
<name>A0ACC0VU98_9STRA</name>
<organism evidence="1 2">
    <name type="scientific">Peronosclerospora sorghi</name>
    <dbReference type="NCBI Taxonomy" id="230839"/>
    <lineage>
        <taxon>Eukaryota</taxon>
        <taxon>Sar</taxon>
        <taxon>Stramenopiles</taxon>
        <taxon>Oomycota</taxon>
        <taxon>Peronosporomycetes</taxon>
        <taxon>Peronosporales</taxon>
        <taxon>Peronosporaceae</taxon>
        <taxon>Peronosclerospora</taxon>
    </lineage>
</organism>
<keyword evidence="2" id="KW-1185">Reference proteome</keyword>
<protein>
    <submittedName>
        <fullName evidence="1">Uncharacterized protein</fullName>
    </submittedName>
</protein>